<keyword evidence="2" id="KW-1133">Transmembrane helix</keyword>
<dbReference type="Gene3D" id="3.30.70.580">
    <property type="entry name" value="Pseudouridine synthase I, catalytic domain, N-terminal subdomain"/>
    <property type="match status" value="1"/>
</dbReference>
<protein>
    <submittedName>
        <fullName evidence="3">Uncharacterized protein</fullName>
    </submittedName>
</protein>
<dbReference type="AlphaFoldDB" id="A0ABD0V2Q2"/>
<dbReference type="InterPro" id="IPR020094">
    <property type="entry name" value="TruA/RsuA/RluB/E/F_N"/>
</dbReference>
<dbReference type="GO" id="GO:0016853">
    <property type="term" value="F:isomerase activity"/>
    <property type="evidence" value="ECO:0007669"/>
    <property type="project" value="UniProtKB-KW"/>
</dbReference>
<evidence type="ECO:0000313" key="3">
    <source>
        <dbReference type="EMBL" id="KAL0918938.1"/>
    </source>
</evidence>
<keyword evidence="2" id="KW-0472">Membrane</keyword>
<reference evidence="3 4" key="1">
    <citation type="journal article" date="2024" name="Plant Biotechnol. J.">
        <title>Dendrobium thyrsiflorum genome and its molecular insights into genes involved in important horticultural traits.</title>
        <authorList>
            <person name="Chen B."/>
            <person name="Wang J.Y."/>
            <person name="Zheng P.J."/>
            <person name="Li K.L."/>
            <person name="Liang Y.M."/>
            <person name="Chen X.F."/>
            <person name="Zhang C."/>
            <person name="Zhao X."/>
            <person name="He X."/>
            <person name="Zhang G.Q."/>
            <person name="Liu Z.J."/>
            <person name="Xu Q."/>
        </authorList>
    </citation>
    <scope>NUCLEOTIDE SEQUENCE [LARGE SCALE GENOMIC DNA]</scope>
    <source>
        <strain evidence="3">GZMU011</strain>
    </source>
</reference>
<gene>
    <name evidence="3" type="ORF">M5K25_010988</name>
</gene>
<comment type="caution">
    <text evidence="3">The sequence shown here is derived from an EMBL/GenBank/DDBJ whole genome shotgun (WGS) entry which is preliminary data.</text>
</comment>
<keyword evidence="4" id="KW-1185">Reference proteome</keyword>
<name>A0ABD0V2Q2_DENTH</name>
<evidence type="ECO:0000256" key="1">
    <source>
        <dbReference type="ARBA" id="ARBA00023235"/>
    </source>
</evidence>
<proteinExistence type="predicted"/>
<dbReference type="SUPFAM" id="SSF55120">
    <property type="entry name" value="Pseudouridine synthase"/>
    <property type="match status" value="1"/>
</dbReference>
<dbReference type="Proteomes" id="UP001552299">
    <property type="component" value="Unassembled WGS sequence"/>
</dbReference>
<evidence type="ECO:0000313" key="4">
    <source>
        <dbReference type="Proteomes" id="UP001552299"/>
    </source>
</evidence>
<accession>A0ABD0V2Q2</accession>
<dbReference type="EMBL" id="JANQDX010000009">
    <property type="protein sequence ID" value="KAL0918938.1"/>
    <property type="molecule type" value="Genomic_DNA"/>
</dbReference>
<sequence length="212" mass="23763">MTNGWKASQALATKSLTPLALTISPLSFARCWLLWAACYRGKKMMLSYNLGVFCFAKDNDEQPIIPYSHLLDDLLATRASSQVNSSTEVRQSPIQVMPLTLETDTAKRPLDIPLELGEPSKVAKISEGGEDAEGSDKEAQQHELLEQETHGMSQNPRLQRYLVAVEYIGTRFFGSQKQPNCRTVAGVLEAFILQMNLYYGQIFEDEGVRWKS</sequence>
<dbReference type="InterPro" id="IPR020103">
    <property type="entry name" value="PsdUridine_synth_cat_dom_sf"/>
</dbReference>
<keyword evidence="2" id="KW-0812">Transmembrane</keyword>
<keyword evidence="1" id="KW-0413">Isomerase</keyword>
<organism evidence="3 4">
    <name type="scientific">Dendrobium thyrsiflorum</name>
    <name type="common">Pinecone-like raceme dendrobium</name>
    <name type="synonym">Orchid</name>
    <dbReference type="NCBI Taxonomy" id="117978"/>
    <lineage>
        <taxon>Eukaryota</taxon>
        <taxon>Viridiplantae</taxon>
        <taxon>Streptophyta</taxon>
        <taxon>Embryophyta</taxon>
        <taxon>Tracheophyta</taxon>
        <taxon>Spermatophyta</taxon>
        <taxon>Magnoliopsida</taxon>
        <taxon>Liliopsida</taxon>
        <taxon>Asparagales</taxon>
        <taxon>Orchidaceae</taxon>
        <taxon>Epidendroideae</taxon>
        <taxon>Malaxideae</taxon>
        <taxon>Dendrobiinae</taxon>
        <taxon>Dendrobium</taxon>
    </lineage>
</organism>
<evidence type="ECO:0000256" key="2">
    <source>
        <dbReference type="SAM" id="Phobius"/>
    </source>
</evidence>
<feature type="transmembrane region" description="Helical" evidence="2">
    <location>
        <begin position="20"/>
        <end position="39"/>
    </location>
</feature>